<sequence length="63" mass="7456">MEATDMEVEELPPSNPDPFKRISLKNSIQTNFGDDYVFQIAPKYVPFLLNFYFLFVYQENSEK</sequence>
<reference evidence="1 2" key="1">
    <citation type="submission" date="2019-09" db="EMBL/GenBank/DDBJ databases">
        <authorList>
            <person name="Ou C."/>
        </authorList>
    </citation>
    <scope>NUCLEOTIDE SEQUENCE [LARGE SCALE GENOMIC DNA]</scope>
    <source>
        <strain evidence="1">S2</strain>
        <tissue evidence="1">Leaf</tissue>
    </source>
</reference>
<name>A0A5N5FQ69_9ROSA</name>
<keyword evidence="2" id="KW-1185">Reference proteome</keyword>
<dbReference type="AlphaFoldDB" id="A0A5N5FQ69"/>
<reference evidence="1 2" key="3">
    <citation type="submission" date="2019-11" db="EMBL/GenBank/DDBJ databases">
        <title>A de novo genome assembly of a pear dwarfing rootstock.</title>
        <authorList>
            <person name="Wang F."/>
            <person name="Wang J."/>
            <person name="Li S."/>
            <person name="Zhang Y."/>
            <person name="Fang M."/>
            <person name="Ma L."/>
            <person name="Zhao Y."/>
            <person name="Jiang S."/>
        </authorList>
    </citation>
    <scope>NUCLEOTIDE SEQUENCE [LARGE SCALE GENOMIC DNA]</scope>
    <source>
        <strain evidence="1">S2</strain>
        <tissue evidence="1">Leaf</tissue>
    </source>
</reference>
<reference evidence="2" key="2">
    <citation type="submission" date="2019-10" db="EMBL/GenBank/DDBJ databases">
        <title>A de novo genome assembly of a pear dwarfing rootstock.</title>
        <authorList>
            <person name="Wang F."/>
            <person name="Wang J."/>
            <person name="Li S."/>
            <person name="Zhang Y."/>
            <person name="Fang M."/>
            <person name="Ma L."/>
            <person name="Zhao Y."/>
            <person name="Jiang S."/>
        </authorList>
    </citation>
    <scope>NUCLEOTIDE SEQUENCE [LARGE SCALE GENOMIC DNA]</scope>
</reference>
<accession>A0A5N5FQ69</accession>
<dbReference type="OrthoDB" id="1171435at2759"/>
<comment type="caution">
    <text evidence="1">The sequence shown here is derived from an EMBL/GenBank/DDBJ whole genome shotgun (WGS) entry which is preliminary data.</text>
</comment>
<evidence type="ECO:0000313" key="2">
    <source>
        <dbReference type="Proteomes" id="UP000327157"/>
    </source>
</evidence>
<evidence type="ECO:0000313" key="1">
    <source>
        <dbReference type="EMBL" id="KAB2605153.1"/>
    </source>
</evidence>
<dbReference type="EMBL" id="SMOL01000559">
    <property type="protein sequence ID" value="KAB2605153.1"/>
    <property type="molecule type" value="Genomic_DNA"/>
</dbReference>
<proteinExistence type="predicted"/>
<protein>
    <submittedName>
        <fullName evidence="1">WD repeat-containing protein 89-like protein</fullName>
    </submittedName>
</protein>
<organism evidence="1 2">
    <name type="scientific">Pyrus ussuriensis x Pyrus communis</name>
    <dbReference type="NCBI Taxonomy" id="2448454"/>
    <lineage>
        <taxon>Eukaryota</taxon>
        <taxon>Viridiplantae</taxon>
        <taxon>Streptophyta</taxon>
        <taxon>Embryophyta</taxon>
        <taxon>Tracheophyta</taxon>
        <taxon>Spermatophyta</taxon>
        <taxon>Magnoliopsida</taxon>
        <taxon>eudicotyledons</taxon>
        <taxon>Gunneridae</taxon>
        <taxon>Pentapetalae</taxon>
        <taxon>rosids</taxon>
        <taxon>fabids</taxon>
        <taxon>Rosales</taxon>
        <taxon>Rosaceae</taxon>
        <taxon>Amygdaloideae</taxon>
        <taxon>Maleae</taxon>
        <taxon>Pyrus</taxon>
    </lineage>
</organism>
<gene>
    <name evidence="1" type="ORF">D8674_004870</name>
</gene>
<dbReference type="Proteomes" id="UP000327157">
    <property type="component" value="Chromosome 11"/>
</dbReference>